<comment type="caution">
    <text evidence="1">The sequence shown here is derived from an EMBL/GenBank/DDBJ whole genome shotgun (WGS) entry which is preliminary data.</text>
</comment>
<organism evidence="1">
    <name type="scientific">Serratia marcescens</name>
    <dbReference type="NCBI Taxonomy" id="615"/>
    <lineage>
        <taxon>Bacteria</taxon>
        <taxon>Pseudomonadati</taxon>
        <taxon>Pseudomonadota</taxon>
        <taxon>Gammaproteobacteria</taxon>
        <taxon>Enterobacterales</taxon>
        <taxon>Yersiniaceae</taxon>
        <taxon>Serratia</taxon>
    </lineage>
</organism>
<reference evidence="1" key="1">
    <citation type="submission" date="2019-03" db="EMBL/GenBank/DDBJ databases">
        <title>Serratia marcescens strain N2 draft genome.</title>
        <authorList>
            <person name="Yassin A."/>
            <person name="El-Kenawy N."/>
            <person name="Youssef N.H."/>
        </authorList>
    </citation>
    <scope>NUCLEOTIDE SEQUENCE [LARGE SCALE GENOMIC DNA]</scope>
    <source>
        <strain evidence="1">N2</strain>
    </source>
</reference>
<proteinExistence type="predicted"/>
<gene>
    <name evidence="1" type="ORF">E0L31_22190</name>
</gene>
<dbReference type="AlphaFoldDB" id="A0A9X8VEH8"/>
<accession>A0A9X8VEH8</accession>
<evidence type="ECO:0000313" key="1">
    <source>
        <dbReference type="EMBL" id="TFU69822.1"/>
    </source>
</evidence>
<sequence>MITIPDDNEIISRLSIAGSTPDSVASLLRCAGYNGMTGRAIRQRLIKLEKENAVEKVRRPGIRSACWAPITK</sequence>
<dbReference type="EMBL" id="SPSG01002968">
    <property type="protein sequence ID" value="TFU69822.1"/>
    <property type="molecule type" value="Genomic_DNA"/>
</dbReference>
<dbReference type="RefSeq" id="WP_115435926.1">
    <property type="nucleotide sequence ID" value="NZ_CP031316.1"/>
</dbReference>
<protein>
    <submittedName>
        <fullName evidence="1">Uncharacterized protein</fullName>
    </submittedName>
</protein>
<name>A0A9X8VEH8_SERMA</name>